<evidence type="ECO:0000313" key="2">
    <source>
        <dbReference type="Proteomes" id="UP001501266"/>
    </source>
</evidence>
<dbReference type="EMBL" id="BAAAKK010000006">
    <property type="protein sequence ID" value="GAA1426363.1"/>
    <property type="molecule type" value="Genomic_DNA"/>
</dbReference>
<sequence length="64" mass="7171">MAHEGSEAARPRALELEVSELTNHTGLQVGKCRSTIGRHAEIPDIAAHSFWDQFADELGKGWWR</sequence>
<protein>
    <submittedName>
        <fullName evidence="1">Uncharacterized protein</fullName>
    </submittedName>
</protein>
<reference evidence="1 2" key="1">
    <citation type="journal article" date="2019" name="Int. J. Syst. Evol. Microbiol.">
        <title>The Global Catalogue of Microorganisms (GCM) 10K type strain sequencing project: providing services to taxonomists for standard genome sequencing and annotation.</title>
        <authorList>
            <consortium name="The Broad Institute Genomics Platform"/>
            <consortium name="The Broad Institute Genome Sequencing Center for Infectious Disease"/>
            <person name="Wu L."/>
            <person name="Ma J."/>
        </authorList>
    </citation>
    <scope>NUCLEOTIDE SEQUENCE [LARGE SCALE GENOMIC DNA]</scope>
    <source>
        <strain evidence="1 2">JCM 12398</strain>
    </source>
</reference>
<gene>
    <name evidence="1" type="ORF">GCM10009640_27310</name>
</gene>
<keyword evidence="2" id="KW-1185">Reference proteome</keyword>
<proteinExistence type="predicted"/>
<name>A0ABN1Z067_9MICO</name>
<organism evidence="1 2">
    <name type="scientific">Agrococcus citreus</name>
    <dbReference type="NCBI Taxonomy" id="84643"/>
    <lineage>
        <taxon>Bacteria</taxon>
        <taxon>Bacillati</taxon>
        <taxon>Actinomycetota</taxon>
        <taxon>Actinomycetes</taxon>
        <taxon>Micrococcales</taxon>
        <taxon>Microbacteriaceae</taxon>
        <taxon>Agrococcus</taxon>
    </lineage>
</organism>
<comment type="caution">
    <text evidence="1">The sequence shown here is derived from an EMBL/GenBank/DDBJ whole genome shotgun (WGS) entry which is preliminary data.</text>
</comment>
<evidence type="ECO:0000313" key="1">
    <source>
        <dbReference type="EMBL" id="GAA1426363.1"/>
    </source>
</evidence>
<dbReference type="Proteomes" id="UP001501266">
    <property type="component" value="Unassembled WGS sequence"/>
</dbReference>
<accession>A0ABN1Z067</accession>